<evidence type="ECO:0000256" key="10">
    <source>
        <dbReference type="ARBA" id="ARBA00030772"/>
    </source>
</evidence>
<proteinExistence type="inferred from homology"/>
<keyword evidence="11" id="KW-1133">Transmembrane helix</keyword>
<keyword evidence="8" id="KW-0653">Protein transport</keyword>
<evidence type="ECO:0000256" key="1">
    <source>
        <dbReference type="ARBA" id="ARBA00004533"/>
    </source>
</evidence>
<keyword evidence="13" id="KW-1185">Reference proteome</keyword>
<evidence type="ECO:0000256" key="7">
    <source>
        <dbReference type="ARBA" id="ARBA00022692"/>
    </source>
</evidence>
<comment type="subcellular location">
    <subcellularLocation>
        <location evidence="1">Cell inner membrane</location>
    </subcellularLocation>
</comment>
<dbReference type="AlphaFoldDB" id="A0A318H1V4"/>
<evidence type="ECO:0000256" key="4">
    <source>
        <dbReference type="ARBA" id="ARBA00022448"/>
    </source>
</evidence>
<sequence>MPLLPRARRPPRPELRLPATVRAPRPAGRPSSGLDPWAAELARVRRWAVGGLLTGALVALIVFAPASWLAAAVAQATQGRVLLADARGTVWTGNAVMVLGGGPGSGDASTLPGRLNWTLRPAGTALRLALQQACCLSGTLALRIAPGLGQVSATLEPGSGDAGWLAQWPAALLTGLGTPWNTVQPGGALRLSSSGLTLQWAAGRFALTGEATLELRDLSSRLTTLERLGSYRLAVRSDASEAGIAQVELTTLDGALRLEARGSWSRSGLRLRGEARAEPDAQGALDNLLNIIGRRDGARSVLTIG</sequence>
<keyword evidence="7 11" id="KW-0812">Transmembrane</keyword>
<dbReference type="GO" id="GO:0015628">
    <property type="term" value="P:protein secretion by the type II secretion system"/>
    <property type="evidence" value="ECO:0007669"/>
    <property type="project" value="InterPro"/>
</dbReference>
<evidence type="ECO:0000313" key="12">
    <source>
        <dbReference type="EMBL" id="PXW97104.1"/>
    </source>
</evidence>
<evidence type="ECO:0000256" key="8">
    <source>
        <dbReference type="ARBA" id="ARBA00022927"/>
    </source>
</evidence>
<evidence type="ECO:0000256" key="11">
    <source>
        <dbReference type="SAM" id="Phobius"/>
    </source>
</evidence>
<gene>
    <name evidence="12" type="ORF">C7444_105204</name>
</gene>
<dbReference type="GO" id="GO:0015627">
    <property type="term" value="C:type II protein secretion system complex"/>
    <property type="evidence" value="ECO:0007669"/>
    <property type="project" value="InterPro"/>
</dbReference>
<protein>
    <recommendedName>
        <fullName evidence="3">Type II secretion system protein N</fullName>
    </recommendedName>
    <alternativeName>
        <fullName evidence="10">General secretion pathway protein N</fullName>
    </alternativeName>
</protein>
<dbReference type="Pfam" id="PF01203">
    <property type="entry name" value="T2SSN"/>
    <property type="match status" value="1"/>
</dbReference>
<keyword evidence="9 11" id="KW-0472">Membrane</keyword>
<name>A0A318H1V4_9BURK</name>
<evidence type="ECO:0000256" key="9">
    <source>
        <dbReference type="ARBA" id="ARBA00023136"/>
    </source>
</evidence>
<dbReference type="RefSeq" id="WP_110400248.1">
    <property type="nucleotide sequence ID" value="NZ_QJJS01000005.1"/>
</dbReference>
<comment type="similarity">
    <text evidence="2">Belongs to the GSP N family.</text>
</comment>
<keyword evidence="5" id="KW-1003">Cell membrane</keyword>
<evidence type="ECO:0000313" key="13">
    <source>
        <dbReference type="Proteomes" id="UP000247811"/>
    </source>
</evidence>
<feature type="transmembrane region" description="Helical" evidence="11">
    <location>
        <begin position="47"/>
        <end position="71"/>
    </location>
</feature>
<comment type="caution">
    <text evidence="12">The sequence shown here is derived from an EMBL/GenBank/DDBJ whole genome shotgun (WGS) entry which is preliminary data.</text>
</comment>
<evidence type="ECO:0000256" key="6">
    <source>
        <dbReference type="ARBA" id="ARBA00022519"/>
    </source>
</evidence>
<organism evidence="12 13">
    <name type="scientific">Sphaerotilus hippei</name>
    <dbReference type="NCBI Taxonomy" id="744406"/>
    <lineage>
        <taxon>Bacteria</taxon>
        <taxon>Pseudomonadati</taxon>
        <taxon>Pseudomonadota</taxon>
        <taxon>Betaproteobacteria</taxon>
        <taxon>Burkholderiales</taxon>
        <taxon>Sphaerotilaceae</taxon>
        <taxon>Sphaerotilus</taxon>
    </lineage>
</organism>
<evidence type="ECO:0000256" key="3">
    <source>
        <dbReference type="ARBA" id="ARBA00021563"/>
    </source>
</evidence>
<keyword evidence="6" id="KW-0997">Cell inner membrane</keyword>
<evidence type="ECO:0000256" key="5">
    <source>
        <dbReference type="ARBA" id="ARBA00022475"/>
    </source>
</evidence>
<evidence type="ECO:0000256" key="2">
    <source>
        <dbReference type="ARBA" id="ARBA00007208"/>
    </source>
</evidence>
<dbReference type="OrthoDB" id="8558191at2"/>
<dbReference type="Proteomes" id="UP000247811">
    <property type="component" value="Unassembled WGS sequence"/>
</dbReference>
<dbReference type="EMBL" id="QJJS01000005">
    <property type="protein sequence ID" value="PXW97104.1"/>
    <property type="molecule type" value="Genomic_DNA"/>
</dbReference>
<dbReference type="InterPro" id="IPR022792">
    <property type="entry name" value="T2SS_protein-GspN"/>
</dbReference>
<accession>A0A318H1V4</accession>
<keyword evidence="4" id="KW-0813">Transport</keyword>
<dbReference type="GO" id="GO:0005886">
    <property type="term" value="C:plasma membrane"/>
    <property type="evidence" value="ECO:0007669"/>
    <property type="project" value="UniProtKB-SubCell"/>
</dbReference>
<reference evidence="12 13" key="1">
    <citation type="submission" date="2018-05" db="EMBL/GenBank/DDBJ databases">
        <title>Genomic Encyclopedia of Type Strains, Phase IV (KMG-IV): sequencing the most valuable type-strain genomes for metagenomic binning, comparative biology and taxonomic classification.</title>
        <authorList>
            <person name="Goeker M."/>
        </authorList>
    </citation>
    <scope>NUCLEOTIDE SEQUENCE [LARGE SCALE GENOMIC DNA]</scope>
    <source>
        <strain evidence="12 13">DSM 566</strain>
    </source>
</reference>